<dbReference type="InterPro" id="IPR018499">
    <property type="entry name" value="Tetraspanin/Peripherin"/>
</dbReference>
<dbReference type="HOGENOM" id="CLU_696863_0_0_1"/>
<organism evidence="8">
    <name type="scientific">Capitella teleta</name>
    <name type="common">Polychaete worm</name>
    <dbReference type="NCBI Taxonomy" id="283909"/>
    <lineage>
        <taxon>Eukaryota</taxon>
        <taxon>Metazoa</taxon>
        <taxon>Spiralia</taxon>
        <taxon>Lophotrochozoa</taxon>
        <taxon>Annelida</taxon>
        <taxon>Polychaeta</taxon>
        <taxon>Sedentaria</taxon>
        <taxon>Scolecida</taxon>
        <taxon>Capitellidae</taxon>
        <taxon>Capitella</taxon>
    </lineage>
</organism>
<evidence type="ECO:0000256" key="2">
    <source>
        <dbReference type="ARBA" id="ARBA00006840"/>
    </source>
</evidence>
<dbReference type="PRINTS" id="PR00259">
    <property type="entry name" value="TMFOUR"/>
</dbReference>
<feature type="transmembrane region" description="Helical" evidence="7">
    <location>
        <begin position="106"/>
        <end position="130"/>
    </location>
</feature>
<dbReference type="OrthoDB" id="438211at2759"/>
<evidence type="ECO:0000256" key="5">
    <source>
        <dbReference type="ARBA" id="ARBA00023136"/>
    </source>
</evidence>
<reference evidence="10" key="1">
    <citation type="submission" date="2012-12" db="EMBL/GenBank/DDBJ databases">
        <authorList>
            <person name="Hellsten U."/>
            <person name="Grimwood J."/>
            <person name="Chapman J.A."/>
            <person name="Shapiro H."/>
            <person name="Aerts A."/>
            <person name="Otillar R.P."/>
            <person name="Terry A.Y."/>
            <person name="Boore J.L."/>
            <person name="Simakov O."/>
            <person name="Marletaz F."/>
            <person name="Cho S.-J."/>
            <person name="Edsinger-Gonzales E."/>
            <person name="Havlak P."/>
            <person name="Kuo D.-H."/>
            <person name="Larsson T."/>
            <person name="Lv J."/>
            <person name="Arendt D."/>
            <person name="Savage R."/>
            <person name="Osoegawa K."/>
            <person name="de Jong P."/>
            <person name="Lindberg D.R."/>
            <person name="Seaver E.C."/>
            <person name="Weisblat D.A."/>
            <person name="Putnam N.H."/>
            <person name="Grigoriev I.V."/>
            <person name="Rokhsar D.S."/>
        </authorList>
    </citation>
    <scope>NUCLEOTIDE SEQUENCE</scope>
    <source>
        <strain evidence="10">I ESC-2004</strain>
    </source>
</reference>
<keyword evidence="10" id="KW-1185">Reference proteome</keyword>
<dbReference type="EnsemblMetazoa" id="CapteT220118">
    <property type="protein sequence ID" value="CapteP220118"/>
    <property type="gene ID" value="CapteG220118"/>
</dbReference>
<reference evidence="8 10" key="2">
    <citation type="journal article" date="2013" name="Nature">
        <title>Insights into bilaterian evolution from three spiralian genomes.</title>
        <authorList>
            <person name="Simakov O."/>
            <person name="Marletaz F."/>
            <person name="Cho S.J."/>
            <person name="Edsinger-Gonzales E."/>
            <person name="Havlak P."/>
            <person name="Hellsten U."/>
            <person name="Kuo D.H."/>
            <person name="Larsson T."/>
            <person name="Lv J."/>
            <person name="Arendt D."/>
            <person name="Savage R."/>
            <person name="Osoegawa K."/>
            <person name="de Jong P."/>
            <person name="Grimwood J."/>
            <person name="Chapman J.A."/>
            <person name="Shapiro H."/>
            <person name="Aerts A."/>
            <person name="Otillar R.P."/>
            <person name="Terry A.Y."/>
            <person name="Boore J.L."/>
            <person name="Grigoriev I.V."/>
            <person name="Lindberg D.R."/>
            <person name="Seaver E.C."/>
            <person name="Weisblat D.A."/>
            <person name="Putnam N.H."/>
            <person name="Rokhsar D.S."/>
        </authorList>
    </citation>
    <scope>NUCLEOTIDE SEQUENCE</scope>
    <source>
        <strain evidence="8 10">I ESC-2004</strain>
    </source>
</reference>
<comment type="similarity">
    <text evidence="2">Belongs to the tetraspanin (TM4SF) family.</text>
</comment>
<dbReference type="EMBL" id="KB300511">
    <property type="protein sequence ID" value="ELU06612.1"/>
    <property type="molecule type" value="Genomic_DNA"/>
</dbReference>
<dbReference type="STRING" id="283909.R7URS7"/>
<dbReference type="Gene3D" id="1.10.1450.10">
    <property type="entry name" value="Tetraspanin"/>
    <property type="match status" value="1"/>
</dbReference>
<dbReference type="PANTHER" id="PTHR19282:SF544">
    <property type="entry name" value="TETRASPANIN"/>
    <property type="match status" value="1"/>
</dbReference>
<dbReference type="EMBL" id="AMQN01001182">
    <property type="status" value="NOT_ANNOTATED_CDS"/>
    <property type="molecule type" value="Genomic_DNA"/>
</dbReference>
<keyword evidence="5 7" id="KW-0472">Membrane</keyword>
<dbReference type="Proteomes" id="UP000014760">
    <property type="component" value="Unassembled WGS sequence"/>
</dbReference>
<evidence type="ECO:0000256" key="6">
    <source>
        <dbReference type="SAM" id="MobiDB-lite"/>
    </source>
</evidence>
<comment type="subcellular location">
    <subcellularLocation>
        <location evidence="1">Membrane</location>
        <topology evidence="1">Multi-pass membrane protein</topology>
    </subcellularLocation>
</comment>
<keyword evidence="4 7" id="KW-1133">Transmembrane helix</keyword>
<evidence type="ECO:0000313" key="10">
    <source>
        <dbReference type="Proteomes" id="UP000014760"/>
    </source>
</evidence>
<sequence>MMYGKGPQDMYGQPQHYEPYQKKGLDSCGQCVKYLMFAMNFIFFLLACAVLGLGIYFLVDKSFIGETFGTVLATVASWLLIISGAVVFLIAFLGCIGALNENKFMLILYFVTLMVLFILSLTGAILGIVFHSQIGERVRTEMTETLRNEYGVKLEHSYNQAITHSWDKMQTELYCCSVDDSSWAIYRGSEWYKIQPGVPEHSMPFVPPSCCKKDQYGKYIDKQKCQTWNQGPPGKQSGIMNEGLFYTDEKHGSGRSHHHTGPSTSVVSLNTNSCVLSPRLIHTRRLPSEKTTLFHLSRVSLTGPSEASLAEWTGQDWTSEWAASSEFSIVKSSPNRVRTYQATMQPNFDGWRCSGWEESVPEIPDPDGSVLASIGHPNPSCPGSVSDSIRFTHSQS</sequence>
<evidence type="ECO:0000256" key="1">
    <source>
        <dbReference type="ARBA" id="ARBA00004141"/>
    </source>
</evidence>
<evidence type="ECO:0000313" key="9">
    <source>
        <dbReference type="EnsemblMetazoa" id="CapteP220118"/>
    </source>
</evidence>
<dbReference type="InterPro" id="IPR018503">
    <property type="entry name" value="Tetraspanin_CS"/>
</dbReference>
<dbReference type="PROSITE" id="PS00421">
    <property type="entry name" value="TM4_1"/>
    <property type="match status" value="1"/>
</dbReference>
<feature type="transmembrane region" description="Helical" evidence="7">
    <location>
        <begin position="34"/>
        <end position="58"/>
    </location>
</feature>
<accession>R7URS7</accession>
<evidence type="ECO:0000256" key="4">
    <source>
        <dbReference type="ARBA" id="ARBA00022989"/>
    </source>
</evidence>
<evidence type="ECO:0000256" key="7">
    <source>
        <dbReference type="SAM" id="Phobius"/>
    </source>
</evidence>
<reference evidence="9" key="3">
    <citation type="submission" date="2015-06" db="UniProtKB">
        <authorList>
            <consortium name="EnsemblMetazoa"/>
        </authorList>
    </citation>
    <scope>IDENTIFICATION</scope>
</reference>
<dbReference type="GO" id="GO:0005886">
    <property type="term" value="C:plasma membrane"/>
    <property type="evidence" value="ECO:0007669"/>
    <property type="project" value="TreeGrafter"/>
</dbReference>
<dbReference type="PANTHER" id="PTHR19282">
    <property type="entry name" value="TETRASPANIN"/>
    <property type="match status" value="1"/>
</dbReference>
<dbReference type="FunCoup" id="R7URS7">
    <property type="interactions" value="45"/>
</dbReference>
<protein>
    <submittedName>
        <fullName evidence="8 9">Uncharacterized protein</fullName>
    </submittedName>
</protein>
<evidence type="ECO:0000313" key="8">
    <source>
        <dbReference type="EMBL" id="ELU06612.1"/>
    </source>
</evidence>
<proteinExistence type="inferred from homology"/>
<gene>
    <name evidence="8" type="ORF">CAPTEDRAFT_220118</name>
</gene>
<dbReference type="Pfam" id="PF00335">
    <property type="entry name" value="Tetraspanin"/>
    <property type="match status" value="1"/>
</dbReference>
<evidence type="ECO:0000256" key="3">
    <source>
        <dbReference type="ARBA" id="ARBA00022692"/>
    </source>
</evidence>
<dbReference type="AlphaFoldDB" id="R7URS7"/>
<feature type="transmembrane region" description="Helical" evidence="7">
    <location>
        <begin position="78"/>
        <end position="99"/>
    </location>
</feature>
<feature type="region of interest" description="Disordered" evidence="6">
    <location>
        <begin position="362"/>
        <end position="387"/>
    </location>
</feature>
<dbReference type="EMBL" id="AMQN01001181">
    <property type="status" value="NOT_ANNOTATED_CDS"/>
    <property type="molecule type" value="Genomic_DNA"/>
</dbReference>
<name>R7URS7_CAPTE</name>
<dbReference type="InterPro" id="IPR008952">
    <property type="entry name" value="Tetraspanin_EC2_sf"/>
</dbReference>
<dbReference type="SUPFAM" id="SSF48652">
    <property type="entry name" value="Tetraspanin"/>
    <property type="match status" value="1"/>
</dbReference>
<keyword evidence="3 7" id="KW-0812">Transmembrane</keyword>